<sequence length="163" mass="17896">MSSTTHGLGRTPDDNVSVANNISITVPILTESVSTPRFHQWSHRGMCPITNGSRPSSGMHANEHCQSLDHSRFRPCPYFKVLFCDDAAGDSRSKRITSADRILLFINEKNVLRRPDPGFDSGFPLDLFAHTQQAASLTHRVEVKQHGAAVSAACAFGRQAGFF</sequence>
<gene>
    <name evidence="1" type="ORF">K491DRAFT_62526</name>
</gene>
<evidence type="ECO:0000313" key="1">
    <source>
        <dbReference type="EMBL" id="KAF2660543.1"/>
    </source>
</evidence>
<dbReference type="AlphaFoldDB" id="A0A6A6TNL5"/>
<accession>A0A6A6TNL5</accession>
<proteinExistence type="predicted"/>
<organism evidence="1 2">
    <name type="scientific">Lophiostoma macrostomum CBS 122681</name>
    <dbReference type="NCBI Taxonomy" id="1314788"/>
    <lineage>
        <taxon>Eukaryota</taxon>
        <taxon>Fungi</taxon>
        <taxon>Dikarya</taxon>
        <taxon>Ascomycota</taxon>
        <taxon>Pezizomycotina</taxon>
        <taxon>Dothideomycetes</taxon>
        <taxon>Pleosporomycetidae</taxon>
        <taxon>Pleosporales</taxon>
        <taxon>Lophiostomataceae</taxon>
        <taxon>Lophiostoma</taxon>
    </lineage>
</organism>
<dbReference type="EMBL" id="MU004299">
    <property type="protein sequence ID" value="KAF2660543.1"/>
    <property type="molecule type" value="Genomic_DNA"/>
</dbReference>
<keyword evidence="2" id="KW-1185">Reference proteome</keyword>
<reference evidence="1" key="1">
    <citation type="journal article" date="2020" name="Stud. Mycol.">
        <title>101 Dothideomycetes genomes: a test case for predicting lifestyles and emergence of pathogens.</title>
        <authorList>
            <person name="Haridas S."/>
            <person name="Albert R."/>
            <person name="Binder M."/>
            <person name="Bloem J."/>
            <person name="Labutti K."/>
            <person name="Salamov A."/>
            <person name="Andreopoulos B."/>
            <person name="Baker S."/>
            <person name="Barry K."/>
            <person name="Bills G."/>
            <person name="Bluhm B."/>
            <person name="Cannon C."/>
            <person name="Castanera R."/>
            <person name="Culley D."/>
            <person name="Daum C."/>
            <person name="Ezra D."/>
            <person name="Gonzalez J."/>
            <person name="Henrissat B."/>
            <person name="Kuo A."/>
            <person name="Liang C."/>
            <person name="Lipzen A."/>
            <person name="Lutzoni F."/>
            <person name="Magnuson J."/>
            <person name="Mondo S."/>
            <person name="Nolan M."/>
            <person name="Ohm R."/>
            <person name="Pangilinan J."/>
            <person name="Park H.-J."/>
            <person name="Ramirez L."/>
            <person name="Alfaro M."/>
            <person name="Sun H."/>
            <person name="Tritt A."/>
            <person name="Yoshinaga Y."/>
            <person name="Zwiers L.-H."/>
            <person name="Turgeon B."/>
            <person name="Goodwin S."/>
            <person name="Spatafora J."/>
            <person name="Crous P."/>
            <person name="Grigoriev I."/>
        </authorList>
    </citation>
    <scope>NUCLEOTIDE SEQUENCE</scope>
    <source>
        <strain evidence="1">CBS 122681</strain>
    </source>
</reference>
<name>A0A6A6TNL5_9PLEO</name>
<protein>
    <submittedName>
        <fullName evidence="1">Uncharacterized protein</fullName>
    </submittedName>
</protein>
<dbReference type="Proteomes" id="UP000799324">
    <property type="component" value="Unassembled WGS sequence"/>
</dbReference>
<evidence type="ECO:0000313" key="2">
    <source>
        <dbReference type="Proteomes" id="UP000799324"/>
    </source>
</evidence>